<reference evidence="3" key="1">
    <citation type="submission" date="2023-05" db="EMBL/GenBank/DDBJ databases">
        <title>Anaerotaeda fermentans gen. nov., sp. nov., a novel anaerobic planctomycete of the new family within the order Sedimentisphaerales isolated from Taman Peninsula, Russia.</title>
        <authorList>
            <person name="Khomyakova M.A."/>
            <person name="Merkel A.Y."/>
            <person name="Slobodkin A.I."/>
        </authorList>
    </citation>
    <scope>NUCLEOTIDE SEQUENCE</scope>
    <source>
        <strain evidence="3">M17dextr</strain>
    </source>
</reference>
<accession>A0AAW6U321</accession>
<dbReference type="InterPro" id="IPR036390">
    <property type="entry name" value="WH_DNA-bd_sf"/>
</dbReference>
<organism evidence="3 4">
    <name type="scientific">Anaerobaca lacustris</name>
    <dbReference type="NCBI Taxonomy" id="3044600"/>
    <lineage>
        <taxon>Bacteria</taxon>
        <taxon>Pseudomonadati</taxon>
        <taxon>Planctomycetota</taxon>
        <taxon>Phycisphaerae</taxon>
        <taxon>Sedimentisphaerales</taxon>
        <taxon>Anaerobacaceae</taxon>
        <taxon>Anaerobaca</taxon>
    </lineage>
</organism>
<name>A0AAW6U321_9BACT</name>
<sequence length="155" mass="17561">MSNSSSQLGHCICTGRSLDRMLRPAILTVLYDQSRGLHGYAIEKHLQVFAFFREQLPDYAGLYRLLKRMEAEGLLSSTECDSQAGPSRRVYRLTDRGRRCLSRWFESLTEYRRMLDDLLEHIGNSRGATAQAKGTIDPVSPGETRCQQTSKLKGC</sequence>
<dbReference type="Pfam" id="PF03551">
    <property type="entry name" value="PadR"/>
    <property type="match status" value="1"/>
</dbReference>
<dbReference type="AlphaFoldDB" id="A0AAW6U321"/>
<dbReference type="SUPFAM" id="SSF46785">
    <property type="entry name" value="Winged helix' DNA-binding domain"/>
    <property type="match status" value="1"/>
</dbReference>
<dbReference type="Gene3D" id="1.10.10.10">
    <property type="entry name" value="Winged helix-like DNA-binding domain superfamily/Winged helix DNA-binding domain"/>
    <property type="match status" value="1"/>
</dbReference>
<dbReference type="InterPro" id="IPR005149">
    <property type="entry name" value="Tscrpt_reg_PadR_N"/>
</dbReference>
<dbReference type="InterPro" id="IPR036388">
    <property type="entry name" value="WH-like_DNA-bd_sf"/>
</dbReference>
<evidence type="ECO:0000256" key="1">
    <source>
        <dbReference type="SAM" id="MobiDB-lite"/>
    </source>
</evidence>
<dbReference type="InterPro" id="IPR052509">
    <property type="entry name" value="Metal_resp_DNA-bind_regulator"/>
</dbReference>
<evidence type="ECO:0000313" key="3">
    <source>
        <dbReference type="EMBL" id="MDI6449623.1"/>
    </source>
</evidence>
<dbReference type="PANTHER" id="PTHR33169">
    <property type="entry name" value="PADR-FAMILY TRANSCRIPTIONAL REGULATOR"/>
    <property type="match status" value="1"/>
</dbReference>
<evidence type="ECO:0000259" key="2">
    <source>
        <dbReference type="Pfam" id="PF03551"/>
    </source>
</evidence>
<proteinExistence type="predicted"/>
<feature type="domain" description="Transcription regulator PadR N-terminal" evidence="2">
    <location>
        <begin position="26"/>
        <end position="102"/>
    </location>
</feature>
<dbReference type="RefSeq" id="WP_349245032.1">
    <property type="nucleotide sequence ID" value="NZ_JASCXX010000012.1"/>
</dbReference>
<dbReference type="Proteomes" id="UP001431776">
    <property type="component" value="Unassembled WGS sequence"/>
</dbReference>
<dbReference type="PANTHER" id="PTHR33169:SF14">
    <property type="entry name" value="TRANSCRIPTIONAL REGULATOR RV3488"/>
    <property type="match status" value="1"/>
</dbReference>
<dbReference type="EMBL" id="JASCXX010000012">
    <property type="protein sequence ID" value="MDI6449623.1"/>
    <property type="molecule type" value="Genomic_DNA"/>
</dbReference>
<protein>
    <submittedName>
        <fullName evidence="3">PadR family transcriptional regulator</fullName>
    </submittedName>
</protein>
<comment type="caution">
    <text evidence="3">The sequence shown here is derived from an EMBL/GenBank/DDBJ whole genome shotgun (WGS) entry which is preliminary data.</text>
</comment>
<keyword evidence="4" id="KW-1185">Reference proteome</keyword>
<feature type="compositionally biased region" description="Polar residues" evidence="1">
    <location>
        <begin position="145"/>
        <end position="155"/>
    </location>
</feature>
<feature type="region of interest" description="Disordered" evidence="1">
    <location>
        <begin position="130"/>
        <end position="155"/>
    </location>
</feature>
<gene>
    <name evidence="3" type="ORF">QJ522_11260</name>
</gene>
<evidence type="ECO:0000313" key="4">
    <source>
        <dbReference type="Proteomes" id="UP001431776"/>
    </source>
</evidence>